<dbReference type="RefSeq" id="WP_094845777.1">
    <property type="nucleotide sequence ID" value="NZ_NEVJ01000001.1"/>
</dbReference>
<dbReference type="EMBL" id="NEVJ01000001">
    <property type="protein sequence ID" value="OZI26684.1"/>
    <property type="molecule type" value="Genomic_DNA"/>
</dbReference>
<reference evidence="1" key="1">
    <citation type="submission" date="2017-05" db="EMBL/GenBank/DDBJ databases">
        <title>Complete and WGS of Bordetella genogroups.</title>
        <authorList>
            <person name="Spilker T."/>
            <person name="Lipuma J."/>
        </authorList>
    </citation>
    <scope>NUCLEOTIDE SEQUENCE</scope>
    <source>
        <strain evidence="1">AU21707</strain>
    </source>
</reference>
<dbReference type="Proteomes" id="UP000216857">
    <property type="component" value="Unassembled WGS sequence"/>
</dbReference>
<organism evidence="1 2">
    <name type="scientific">Bordetella genomosp. 9</name>
    <dbReference type="NCBI Taxonomy" id="1416803"/>
    <lineage>
        <taxon>Bacteria</taxon>
        <taxon>Pseudomonadati</taxon>
        <taxon>Pseudomonadota</taxon>
        <taxon>Betaproteobacteria</taxon>
        <taxon>Burkholderiales</taxon>
        <taxon>Alcaligenaceae</taxon>
        <taxon>Bordetella</taxon>
    </lineage>
</organism>
<dbReference type="AlphaFoldDB" id="A0A261RNP7"/>
<sequence length="83" mass="9066">MSIPPDFTLQENPQIAELLTALKYARRFLKPHEVDTGYIDTVIANAAAPAAQAHYRNELALDAAARTGETPLREHLPGVPGME</sequence>
<keyword evidence="2" id="KW-1185">Reference proteome</keyword>
<comment type="caution">
    <text evidence="1">The sequence shown here is derived from an EMBL/GenBank/DDBJ whole genome shotgun (WGS) entry which is preliminary data.</text>
</comment>
<proteinExistence type="predicted"/>
<protein>
    <submittedName>
        <fullName evidence="1">Uncharacterized protein</fullName>
    </submittedName>
</protein>
<gene>
    <name evidence="1" type="ORF">CAL26_05015</name>
</gene>
<accession>A0A261RNP7</accession>
<evidence type="ECO:0000313" key="2">
    <source>
        <dbReference type="Proteomes" id="UP000216857"/>
    </source>
</evidence>
<evidence type="ECO:0000313" key="1">
    <source>
        <dbReference type="EMBL" id="OZI26684.1"/>
    </source>
</evidence>
<name>A0A261RNP7_9BORD</name>